<dbReference type="RefSeq" id="WP_102366141.1">
    <property type="nucleotide sequence ID" value="NZ_CP020991.1"/>
</dbReference>
<keyword evidence="2" id="KW-1185">Reference proteome</keyword>
<gene>
    <name evidence="1" type="ORF">B9O19_01837</name>
</gene>
<dbReference type="SUPFAM" id="SSF50814">
    <property type="entry name" value="Lipocalins"/>
    <property type="match status" value="1"/>
</dbReference>
<sequence length="149" mass="16576">MENNAVISIRTNQELDGEQETIALDTVGKYAIRNNKIYIIYDESDMTGFEDTTTTIKVSDGNVSVRRSGRYTSKMNYLTGEKSLCLINTPYGQVGAAITTENINFDFGDNGGTLNMNYLLDADNQNFIKNNMTVTVRTDSVTESKSEIN</sequence>
<dbReference type="Gene3D" id="2.40.128.20">
    <property type="match status" value="1"/>
</dbReference>
<evidence type="ECO:0000313" key="1">
    <source>
        <dbReference type="EMBL" id="AUO19986.1"/>
    </source>
</evidence>
<dbReference type="Pfam" id="PF09148">
    <property type="entry name" value="DUF1934"/>
    <property type="match status" value="1"/>
</dbReference>
<dbReference type="AlphaFoldDB" id="A0A2K9P3Z8"/>
<reference evidence="1 2" key="1">
    <citation type="submission" date="2017-04" db="EMBL/GenBank/DDBJ databases">
        <title>Monoglobus pectinilyticus 14 draft genome.</title>
        <authorList>
            <person name="Kim C."/>
            <person name="Rosendale D.I."/>
            <person name="Kelly W.J."/>
            <person name="Tannock G.W."/>
            <person name="Patchett M.L."/>
            <person name="Jordens J.Z."/>
        </authorList>
    </citation>
    <scope>NUCLEOTIDE SEQUENCE [LARGE SCALE GENOMIC DNA]</scope>
    <source>
        <strain evidence="1 2">14</strain>
    </source>
</reference>
<dbReference type="InterPro" id="IPR012674">
    <property type="entry name" value="Calycin"/>
</dbReference>
<dbReference type="InterPro" id="IPR015231">
    <property type="entry name" value="DUF1934"/>
</dbReference>
<dbReference type="KEGG" id="mpec:B9O19_01837"/>
<proteinExistence type="predicted"/>
<evidence type="ECO:0008006" key="3">
    <source>
        <dbReference type="Google" id="ProtNLM"/>
    </source>
</evidence>
<accession>A0A2K9P3Z8</accession>
<dbReference type="GeneID" id="98063217"/>
<protein>
    <recommendedName>
        <fullName evidence="3">DUF1934 domain-containing protein</fullName>
    </recommendedName>
</protein>
<organism evidence="1 2">
    <name type="scientific">Monoglobus pectinilyticus</name>
    <dbReference type="NCBI Taxonomy" id="1981510"/>
    <lineage>
        <taxon>Bacteria</taxon>
        <taxon>Bacillati</taxon>
        <taxon>Bacillota</taxon>
        <taxon>Clostridia</taxon>
        <taxon>Monoglobales</taxon>
        <taxon>Monoglobaceae</taxon>
        <taxon>Monoglobus</taxon>
    </lineage>
</organism>
<name>A0A2K9P3Z8_9FIRM</name>
<dbReference type="OrthoDB" id="1680906at2"/>
<evidence type="ECO:0000313" key="2">
    <source>
        <dbReference type="Proteomes" id="UP000235589"/>
    </source>
</evidence>
<dbReference type="Proteomes" id="UP000235589">
    <property type="component" value="Chromosome"/>
</dbReference>
<dbReference type="EMBL" id="CP020991">
    <property type="protein sequence ID" value="AUO19986.1"/>
    <property type="molecule type" value="Genomic_DNA"/>
</dbReference>